<proteinExistence type="predicted"/>
<evidence type="ECO:0000256" key="1">
    <source>
        <dbReference type="SAM" id="MobiDB-lite"/>
    </source>
</evidence>
<reference evidence="2" key="1">
    <citation type="submission" date="2013-11" db="EMBL/GenBank/DDBJ databases">
        <title>Genome sequence of the fusiform rust pathogen reveals effectors for host alternation and coevolution with pine.</title>
        <authorList>
            <consortium name="DOE Joint Genome Institute"/>
            <person name="Smith K."/>
            <person name="Pendleton A."/>
            <person name="Kubisiak T."/>
            <person name="Anderson C."/>
            <person name="Salamov A."/>
            <person name="Aerts A."/>
            <person name="Riley R."/>
            <person name="Clum A."/>
            <person name="Lindquist E."/>
            <person name="Ence D."/>
            <person name="Campbell M."/>
            <person name="Kronenberg Z."/>
            <person name="Feau N."/>
            <person name="Dhillon B."/>
            <person name="Hamelin R."/>
            <person name="Burleigh J."/>
            <person name="Smith J."/>
            <person name="Yandell M."/>
            <person name="Nelson C."/>
            <person name="Grigoriev I."/>
            <person name="Davis J."/>
        </authorList>
    </citation>
    <scope>NUCLEOTIDE SEQUENCE</scope>
    <source>
        <strain evidence="2">G11</strain>
    </source>
</reference>
<name>A0A9P6NB26_9BASI</name>
<protein>
    <submittedName>
        <fullName evidence="2">Uncharacterized protein</fullName>
    </submittedName>
</protein>
<comment type="caution">
    <text evidence="2">The sequence shown here is derived from an EMBL/GenBank/DDBJ whole genome shotgun (WGS) entry which is preliminary data.</text>
</comment>
<dbReference type="AlphaFoldDB" id="A0A9P6NB26"/>
<feature type="compositionally biased region" description="Acidic residues" evidence="1">
    <location>
        <begin position="67"/>
        <end position="88"/>
    </location>
</feature>
<accession>A0A9P6NB26</accession>
<evidence type="ECO:0000313" key="3">
    <source>
        <dbReference type="Proteomes" id="UP000886653"/>
    </source>
</evidence>
<feature type="region of interest" description="Disordered" evidence="1">
    <location>
        <begin position="1"/>
        <end position="96"/>
    </location>
</feature>
<feature type="compositionally biased region" description="Polar residues" evidence="1">
    <location>
        <begin position="49"/>
        <end position="58"/>
    </location>
</feature>
<keyword evidence="3" id="KW-1185">Reference proteome</keyword>
<feature type="compositionally biased region" description="Low complexity" evidence="1">
    <location>
        <begin position="33"/>
        <end position="48"/>
    </location>
</feature>
<evidence type="ECO:0000313" key="2">
    <source>
        <dbReference type="EMBL" id="KAG0140491.1"/>
    </source>
</evidence>
<dbReference type="Proteomes" id="UP000886653">
    <property type="component" value="Unassembled WGS sequence"/>
</dbReference>
<dbReference type="EMBL" id="MU167440">
    <property type="protein sequence ID" value="KAG0140491.1"/>
    <property type="molecule type" value="Genomic_DNA"/>
</dbReference>
<dbReference type="OrthoDB" id="2507706at2759"/>
<sequence length="386" mass="42732">MNARSSTTLDFPKRMLRSTSIRPPPTSQAHLHQPSTLSLQPSLPTLSTFATLAQTNSDPPDPIAELEYADEDEDEEGVGAEEGEDMIMDDGSSGETDLELGAAEAFREPSPDSMMLFEPSTSAYPVMPPYRLAHVSQSVARLALAALNVLSHYRRQLDQWEAVSKPSDQVTHASIVLDQCLLRLTKLLEPVERRIAQLLFKIMRALQVLDEDIVCNKLCTRNEVECTKFWSRLAQLADQLGQAEDRLIELSNQLSEIYDWIDGCLTPVLGRLAVDETDEANRSEGRNSIVSHLLDVQSYFCQTVDQLSWSAKVYRKLVSQMNACVNKFGETMVEDDGFVDSLLEWSTLSGASLKPMAESLIVLSSVASGIQTLTAGTIHELAICPR</sequence>
<organism evidence="2 3">
    <name type="scientific">Cronartium quercuum f. sp. fusiforme G11</name>
    <dbReference type="NCBI Taxonomy" id="708437"/>
    <lineage>
        <taxon>Eukaryota</taxon>
        <taxon>Fungi</taxon>
        <taxon>Dikarya</taxon>
        <taxon>Basidiomycota</taxon>
        <taxon>Pucciniomycotina</taxon>
        <taxon>Pucciniomycetes</taxon>
        <taxon>Pucciniales</taxon>
        <taxon>Coleosporiaceae</taxon>
        <taxon>Cronartium</taxon>
    </lineage>
</organism>
<gene>
    <name evidence="2" type="ORF">CROQUDRAFT_53174</name>
</gene>